<dbReference type="InterPro" id="IPR003848">
    <property type="entry name" value="DUF218"/>
</dbReference>
<feature type="transmembrane region" description="Helical" evidence="1">
    <location>
        <begin position="60"/>
        <end position="85"/>
    </location>
</feature>
<organism evidence="3 4">
    <name type="scientific">Rothia koreensis</name>
    <dbReference type="NCBI Taxonomy" id="592378"/>
    <lineage>
        <taxon>Bacteria</taxon>
        <taxon>Bacillati</taxon>
        <taxon>Actinomycetota</taxon>
        <taxon>Actinomycetes</taxon>
        <taxon>Micrococcales</taxon>
        <taxon>Micrococcaceae</taxon>
        <taxon>Rothia</taxon>
    </lineage>
</organism>
<feature type="domain" description="DUF218" evidence="2">
    <location>
        <begin position="169"/>
        <end position="314"/>
    </location>
</feature>
<dbReference type="InterPro" id="IPR051599">
    <property type="entry name" value="Cell_Envelope_Assoc"/>
</dbReference>
<reference evidence="3 4" key="1">
    <citation type="submission" date="2019-12" db="EMBL/GenBank/DDBJ databases">
        <authorList>
            <person name="Li J."/>
            <person name="Shi Y."/>
            <person name="Xu G."/>
            <person name="Xiao D."/>
            <person name="Ran X."/>
        </authorList>
    </citation>
    <scope>NUCLEOTIDE SEQUENCE [LARGE SCALE GENOMIC DNA]</scope>
    <source>
        <strain evidence="3 4">JCM 15915</strain>
    </source>
</reference>
<dbReference type="AlphaFoldDB" id="A0A7K1LG84"/>
<dbReference type="GO" id="GO:0005886">
    <property type="term" value="C:plasma membrane"/>
    <property type="evidence" value="ECO:0007669"/>
    <property type="project" value="TreeGrafter"/>
</dbReference>
<comment type="caution">
    <text evidence="3">The sequence shown here is derived from an EMBL/GenBank/DDBJ whole genome shotgun (WGS) entry which is preliminary data.</text>
</comment>
<dbReference type="EMBL" id="WOGT01000001">
    <property type="protein sequence ID" value="MUN54207.1"/>
    <property type="molecule type" value="Genomic_DNA"/>
</dbReference>
<dbReference type="PANTHER" id="PTHR30336">
    <property type="entry name" value="INNER MEMBRANE PROTEIN, PROBABLE PERMEASE"/>
    <property type="match status" value="1"/>
</dbReference>
<name>A0A7K1LG84_9MICC</name>
<dbReference type="OrthoDB" id="9782395at2"/>
<feature type="transmembrane region" description="Helical" evidence="1">
    <location>
        <begin position="130"/>
        <end position="154"/>
    </location>
</feature>
<keyword evidence="4" id="KW-1185">Reference proteome</keyword>
<accession>A0A7K1LG84</accession>
<evidence type="ECO:0000313" key="3">
    <source>
        <dbReference type="EMBL" id="MUN54207.1"/>
    </source>
</evidence>
<dbReference type="Gene3D" id="3.40.50.620">
    <property type="entry name" value="HUPs"/>
    <property type="match status" value="1"/>
</dbReference>
<feature type="transmembrane region" description="Helical" evidence="1">
    <location>
        <begin position="33"/>
        <end position="54"/>
    </location>
</feature>
<dbReference type="GO" id="GO:0000270">
    <property type="term" value="P:peptidoglycan metabolic process"/>
    <property type="evidence" value="ECO:0007669"/>
    <property type="project" value="TreeGrafter"/>
</dbReference>
<evidence type="ECO:0000313" key="4">
    <source>
        <dbReference type="Proteomes" id="UP000462152"/>
    </source>
</evidence>
<dbReference type="PANTHER" id="PTHR30336:SF18">
    <property type="entry name" value="MEMBRANE PROTEIN"/>
    <property type="match status" value="1"/>
</dbReference>
<dbReference type="Proteomes" id="UP000462152">
    <property type="component" value="Unassembled WGS sequence"/>
</dbReference>
<feature type="transmembrane region" description="Helical" evidence="1">
    <location>
        <begin position="97"/>
        <end position="118"/>
    </location>
</feature>
<dbReference type="InterPro" id="IPR014729">
    <property type="entry name" value="Rossmann-like_a/b/a_fold"/>
</dbReference>
<evidence type="ECO:0000256" key="1">
    <source>
        <dbReference type="SAM" id="Phobius"/>
    </source>
</evidence>
<feature type="transmembrane region" description="Helical" evidence="1">
    <location>
        <begin position="6"/>
        <end position="21"/>
    </location>
</feature>
<keyword evidence="1" id="KW-1133">Transmembrane helix</keyword>
<dbReference type="Pfam" id="PF02698">
    <property type="entry name" value="DUF218"/>
    <property type="match status" value="1"/>
</dbReference>
<keyword evidence="1" id="KW-0812">Transmembrane</keyword>
<protein>
    <submittedName>
        <fullName evidence="3">YdcF family protein</fullName>
    </submittedName>
</protein>
<dbReference type="GO" id="GO:0043164">
    <property type="term" value="P:Gram-negative-bacterium-type cell wall biogenesis"/>
    <property type="evidence" value="ECO:0007669"/>
    <property type="project" value="TreeGrafter"/>
</dbReference>
<sequence>MLIARALLVLACFFFALYAWGRRRDPRMVRNGVFLTMALGTCVLLGLTLLASTGPAGETLVAFILLLIPLTVVALSIALIANGLVMLRREGRSLGNLLSLMMGVLVPGLPLGLLRIAGYHTIPYPWNVCIRALSLLVVLVVVYLSVAFVSFAVYSVVYGRTPRVQCPSAIVILGSGLINGKVPPLLRSRLDRALDIYRNSDCADDRPLLVPSGGQGADEDRAEGQAMAEYLVEHDADPRDVQPETKSANTWENINFSAEIISQHNRSDQCFVVTNNYHVLRAASLTRKAGVKAIVVGSATAKYFVPSAFIREFVAIISQHRWLNALACSPFIALTAFALWESLQQR</sequence>
<keyword evidence="1" id="KW-0472">Membrane</keyword>
<evidence type="ECO:0000259" key="2">
    <source>
        <dbReference type="Pfam" id="PF02698"/>
    </source>
</evidence>
<proteinExistence type="predicted"/>
<gene>
    <name evidence="3" type="ORF">GMA10_03075</name>
</gene>
<dbReference type="CDD" id="cd06259">
    <property type="entry name" value="YdcF-like"/>
    <property type="match status" value="1"/>
</dbReference>